<dbReference type="Proteomes" id="UP000183371">
    <property type="component" value="Unassembled WGS sequence"/>
</dbReference>
<organism evidence="1 2">
    <name type="scientific">Pseudovibrio denitrificans</name>
    <dbReference type="NCBI Taxonomy" id="258256"/>
    <lineage>
        <taxon>Bacteria</taxon>
        <taxon>Pseudomonadati</taxon>
        <taxon>Pseudomonadota</taxon>
        <taxon>Alphaproteobacteria</taxon>
        <taxon>Hyphomicrobiales</taxon>
        <taxon>Stappiaceae</taxon>
        <taxon>Pseudovibrio</taxon>
    </lineage>
</organism>
<sequence>MKNIIKPVLMIEAGYLLQKKAPGQQPSYLHLSAEGYTDRSKYAWRGTAEQASNLQQQSEIARSCIFAERLFDRGIAA</sequence>
<keyword evidence="2" id="KW-1185">Reference proteome</keyword>
<name>A0A1I6ZW24_9HYPH</name>
<proteinExistence type="predicted"/>
<gene>
    <name evidence="1" type="ORF">SAMN05444141_102647</name>
</gene>
<protein>
    <submittedName>
        <fullName evidence="1">Uncharacterized protein</fullName>
    </submittedName>
</protein>
<accession>A0A1I6ZW24</accession>
<dbReference type="EMBL" id="FPBD01000002">
    <property type="protein sequence ID" value="SFT66817.1"/>
    <property type="molecule type" value="Genomic_DNA"/>
</dbReference>
<dbReference type="AlphaFoldDB" id="A0A1I6ZW24"/>
<evidence type="ECO:0000313" key="1">
    <source>
        <dbReference type="EMBL" id="SFT66817.1"/>
    </source>
</evidence>
<reference evidence="2" key="1">
    <citation type="submission" date="2016-10" db="EMBL/GenBank/DDBJ databases">
        <authorList>
            <person name="Varghese N."/>
            <person name="Submissions S."/>
        </authorList>
    </citation>
    <scope>NUCLEOTIDE SEQUENCE [LARGE SCALE GENOMIC DNA]</scope>
    <source>
        <strain evidence="2">DSM 17465</strain>
    </source>
</reference>
<dbReference type="RefSeq" id="WP_054782837.1">
    <property type="nucleotide sequence ID" value="NZ_FPBD01000002.1"/>
</dbReference>
<evidence type="ECO:0000313" key="2">
    <source>
        <dbReference type="Proteomes" id="UP000183371"/>
    </source>
</evidence>